<feature type="domain" description="PB1-like" evidence="2">
    <location>
        <begin position="2"/>
        <end position="97"/>
    </location>
</feature>
<feature type="compositionally biased region" description="Acidic residues" evidence="1">
    <location>
        <begin position="189"/>
        <end position="203"/>
    </location>
</feature>
<feature type="region of interest" description="Disordered" evidence="1">
    <location>
        <begin position="166"/>
        <end position="203"/>
    </location>
</feature>
<keyword evidence="4" id="KW-1185">Reference proteome</keyword>
<name>A0A5N5H426_9ROSA</name>
<comment type="caution">
    <text evidence="3">The sequence shown here is derived from an EMBL/GenBank/DDBJ whole genome shotgun (WGS) entry which is preliminary data.</text>
</comment>
<dbReference type="AlphaFoldDB" id="A0A5N5H426"/>
<evidence type="ECO:0000313" key="4">
    <source>
        <dbReference type="Proteomes" id="UP000327157"/>
    </source>
</evidence>
<reference evidence="4" key="2">
    <citation type="submission" date="2019-10" db="EMBL/GenBank/DDBJ databases">
        <title>A de novo genome assembly of a pear dwarfing rootstock.</title>
        <authorList>
            <person name="Wang F."/>
            <person name="Wang J."/>
            <person name="Li S."/>
            <person name="Zhang Y."/>
            <person name="Fang M."/>
            <person name="Ma L."/>
            <person name="Zhao Y."/>
            <person name="Jiang S."/>
        </authorList>
    </citation>
    <scope>NUCLEOTIDE SEQUENCE [LARGE SCALE GENOMIC DNA]</scope>
</reference>
<gene>
    <name evidence="3" type="ORF">D8674_024139</name>
</gene>
<reference evidence="3 4" key="1">
    <citation type="submission" date="2019-09" db="EMBL/GenBank/DDBJ databases">
        <authorList>
            <person name="Ou C."/>
        </authorList>
    </citation>
    <scope>NUCLEOTIDE SEQUENCE [LARGE SCALE GENOMIC DNA]</scope>
    <source>
        <strain evidence="3">S2</strain>
        <tissue evidence="3">Leaf</tissue>
    </source>
</reference>
<dbReference type="Proteomes" id="UP000327157">
    <property type="component" value="Chromosome 4"/>
</dbReference>
<sequence length="285" mass="32698">MPKLFSLKINHGEKWSKSAYTGGFEAWFDYVDKDFMSFFEIDEMVKELGYDGFMLYHYRIHVMSYWEGLRLIERDQDVGEMCKYVPGVREIEMYLEHLSLKQAALKHKLLMNLDEKDIEESRVVISITKGSGSKLKKGRAKRGADDLEKWLYLLIDIAYNGDDEHEAKATEGGQGSGDEAEDGPLNADNEGEETEECHEAEEVNEGTKLVKRYVDKFRLNPSMPITTFMETMKEERMVEIHIKTAYKSSQPCTQEAPQPSSQPTQASQTTSKSIAKGQKRRRNVP</sequence>
<dbReference type="InterPro" id="IPR058594">
    <property type="entry name" value="PB1-like_dom_pln"/>
</dbReference>
<dbReference type="EMBL" id="SMOL01000231">
    <property type="protein sequence ID" value="KAB2621957.1"/>
    <property type="molecule type" value="Genomic_DNA"/>
</dbReference>
<accession>A0A5N5H426</accession>
<dbReference type="OrthoDB" id="10646821at2759"/>
<dbReference type="Pfam" id="PF26130">
    <property type="entry name" value="PB1-like"/>
    <property type="match status" value="1"/>
</dbReference>
<feature type="compositionally biased region" description="Low complexity" evidence="1">
    <location>
        <begin position="256"/>
        <end position="271"/>
    </location>
</feature>
<feature type="region of interest" description="Disordered" evidence="1">
    <location>
        <begin position="248"/>
        <end position="285"/>
    </location>
</feature>
<proteinExistence type="predicted"/>
<organism evidence="3 4">
    <name type="scientific">Pyrus ussuriensis x Pyrus communis</name>
    <dbReference type="NCBI Taxonomy" id="2448454"/>
    <lineage>
        <taxon>Eukaryota</taxon>
        <taxon>Viridiplantae</taxon>
        <taxon>Streptophyta</taxon>
        <taxon>Embryophyta</taxon>
        <taxon>Tracheophyta</taxon>
        <taxon>Spermatophyta</taxon>
        <taxon>Magnoliopsida</taxon>
        <taxon>eudicotyledons</taxon>
        <taxon>Gunneridae</taxon>
        <taxon>Pentapetalae</taxon>
        <taxon>rosids</taxon>
        <taxon>fabids</taxon>
        <taxon>Rosales</taxon>
        <taxon>Rosaceae</taxon>
        <taxon>Amygdaloideae</taxon>
        <taxon>Maleae</taxon>
        <taxon>Pyrus</taxon>
    </lineage>
</organism>
<evidence type="ECO:0000259" key="2">
    <source>
        <dbReference type="Pfam" id="PF26130"/>
    </source>
</evidence>
<evidence type="ECO:0000256" key="1">
    <source>
        <dbReference type="SAM" id="MobiDB-lite"/>
    </source>
</evidence>
<evidence type="ECO:0000313" key="3">
    <source>
        <dbReference type="EMBL" id="KAB2621957.1"/>
    </source>
</evidence>
<protein>
    <recommendedName>
        <fullName evidence="2">PB1-like domain-containing protein</fullName>
    </recommendedName>
</protein>
<reference evidence="3 4" key="3">
    <citation type="submission" date="2019-11" db="EMBL/GenBank/DDBJ databases">
        <title>A de novo genome assembly of a pear dwarfing rootstock.</title>
        <authorList>
            <person name="Wang F."/>
            <person name="Wang J."/>
            <person name="Li S."/>
            <person name="Zhang Y."/>
            <person name="Fang M."/>
            <person name="Ma L."/>
            <person name="Zhao Y."/>
            <person name="Jiang S."/>
        </authorList>
    </citation>
    <scope>NUCLEOTIDE SEQUENCE [LARGE SCALE GENOMIC DNA]</scope>
    <source>
        <strain evidence="3">S2</strain>
        <tissue evidence="3">Leaf</tissue>
    </source>
</reference>